<sequence>MVEFSASWRLVRLDELGTVERGRSRHRPRDDPSLYGGKHPFVQTGDVKAAGLKLRQYTQTYSDVGLAQSRLWPPGTLCITIAANICDTTILAIPACFPDSIVGFTATPEVAEVVFVKYALDHAKQRFSGISRGATQDNLSVEKLLSQQLHVPPLEDQRRIASILGAYDELIDVNRRRIALLEEMARRLFEEWFVHFRFPGHEGHSIVETPDGPLPKEWSFRPLEEMLVLQRGFDLPTTARTPGQYPVIAASGVHGNHREAKVCGPGIVTGRSGTIGKVLLVHEDHWPLNTTLYVKEFRLASPAYGLHLLRRLDLGTRSGGAAVPTLNRNHLHRLLIACPPPELISLYEQNAMEQLKAVRLIERQNGILAASRDLLLPRLISGELLVSVAERELEAVA</sequence>
<feature type="domain" description="Type I restriction modification DNA specificity" evidence="5">
    <location>
        <begin position="8"/>
        <end position="182"/>
    </location>
</feature>
<evidence type="ECO:0000256" key="1">
    <source>
        <dbReference type="ARBA" id="ARBA00010923"/>
    </source>
</evidence>
<protein>
    <recommendedName>
        <fullName evidence="5">Type I restriction modification DNA specificity domain-containing protein</fullName>
    </recommendedName>
</protein>
<dbReference type="Pfam" id="PF01420">
    <property type="entry name" value="Methylase_S"/>
    <property type="match status" value="1"/>
</dbReference>
<evidence type="ECO:0000256" key="4">
    <source>
        <dbReference type="SAM" id="MobiDB-lite"/>
    </source>
</evidence>
<feature type="compositionally biased region" description="Basic and acidic residues" evidence="4">
    <location>
        <begin position="21"/>
        <end position="32"/>
    </location>
</feature>
<dbReference type="InterPro" id="IPR044946">
    <property type="entry name" value="Restrct_endonuc_typeI_TRD_sf"/>
</dbReference>
<dbReference type="InterPro" id="IPR052021">
    <property type="entry name" value="Type-I_RS_S_subunit"/>
</dbReference>
<reference evidence="6 7" key="1">
    <citation type="submission" date="2014-03" db="EMBL/GenBank/DDBJ databases">
        <title>Bradyrhizobium valentinum sp. nov., isolated from effective nodules of Lupinus mariae-josephae, a lupine endemic of basic-lime soils in Eastern Spain.</title>
        <authorList>
            <person name="Duran D."/>
            <person name="Rey L."/>
            <person name="Navarro A."/>
            <person name="Busquets A."/>
            <person name="Imperial J."/>
            <person name="Ruiz-Argueso T."/>
        </authorList>
    </citation>
    <scope>NUCLEOTIDE SEQUENCE [LARGE SCALE GENOMIC DNA]</scope>
    <source>
        <strain evidence="6 7">LmjM3</strain>
    </source>
</reference>
<evidence type="ECO:0000256" key="3">
    <source>
        <dbReference type="ARBA" id="ARBA00023125"/>
    </source>
</evidence>
<keyword evidence="3" id="KW-0238">DNA-binding</keyword>
<evidence type="ECO:0000259" key="5">
    <source>
        <dbReference type="Pfam" id="PF01420"/>
    </source>
</evidence>
<dbReference type="Gene3D" id="3.90.220.20">
    <property type="entry name" value="DNA methylase specificity domains"/>
    <property type="match status" value="2"/>
</dbReference>
<dbReference type="SUPFAM" id="SSF116734">
    <property type="entry name" value="DNA methylase specificity domain"/>
    <property type="match status" value="2"/>
</dbReference>
<gene>
    <name evidence="6" type="ORF">CP49_23595</name>
</gene>
<organism evidence="6 7">
    <name type="scientific">Bradyrhizobium valentinum</name>
    <dbReference type="NCBI Taxonomy" id="1518501"/>
    <lineage>
        <taxon>Bacteria</taxon>
        <taxon>Pseudomonadati</taxon>
        <taxon>Pseudomonadota</taxon>
        <taxon>Alphaproteobacteria</taxon>
        <taxon>Hyphomicrobiales</taxon>
        <taxon>Nitrobacteraceae</taxon>
        <taxon>Bradyrhizobium</taxon>
    </lineage>
</organism>
<comment type="similarity">
    <text evidence="1">Belongs to the type-I restriction system S methylase family.</text>
</comment>
<feature type="region of interest" description="Disordered" evidence="4">
    <location>
        <begin position="21"/>
        <end position="40"/>
    </location>
</feature>
<dbReference type="RefSeq" id="WP_057848298.1">
    <property type="nucleotide sequence ID" value="NZ_LLXX01000001.1"/>
</dbReference>
<dbReference type="GO" id="GO:0003677">
    <property type="term" value="F:DNA binding"/>
    <property type="evidence" value="ECO:0007669"/>
    <property type="project" value="UniProtKB-KW"/>
</dbReference>
<evidence type="ECO:0000313" key="6">
    <source>
        <dbReference type="EMBL" id="KRR14999.1"/>
    </source>
</evidence>
<dbReference type="EMBL" id="LLXX01000001">
    <property type="protein sequence ID" value="KRR14999.1"/>
    <property type="molecule type" value="Genomic_DNA"/>
</dbReference>
<comment type="caution">
    <text evidence="6">The sequence shown here is derived from an EMBL/GenBank/DDBJ whole genome shotgun (WGS) entry which is preliminary data.</text>
</comment>
<dbReference type="GO" id="GO:0009307">
    <property type="term" value="P:DNA restriction-modification system"/>
    <property type="evidence" value="ECO:0007669"/>
    <property type="project" value="UniProtKB-KW"/>
</dbReference>
<dbReference type="AlphaFoldDB" id="A0A0R3M466"/>
<keyword evidence="2" id="KW-0680">Restriction system</keyword>
<evidence type="ECO:0000313" key="7">
    <source>
        <dbReference type="Proteomes" id="UP000051913"/>
    </source>
</evidence>
<dbReference type="InterPro" id="IPR000055">
    <property type="entry name" value="Restrct_endonuc_typeI_TRD"/>
</dbReference>
<dbReference type="Proteomes" id="UP000051913">
    <property type="component" value="Unassembled WGS sequence"/>
</dbReference>
<dbReference type="CDD" id="cd17267">
    <property type="entry name" value="RMtype1_S_EcoAO83I-TRD1-CR1_like"/>
    <property type="match status" value="1"/>
</dbReference>
<evidence type="ECO:0000256" key="2">
    <source>
        <dbReference type="ARBA" id="ARBA00022747"/>
    </source>
</evidence>
<keyword evidence="7" id="KW-1185">Reference proteome</keyword>
<name>A0A0R3M466_9BRAD</name>
<dbReference type="CDD" id="cd17282">
    <property type="entry name" value="RMtype1_S_Eco16444ORF1681_TRD1-CR1_like"/>
    <property type="match status" value="1"/>
</dbReference>
<accession>A0A0R3M466</accession>
<dbReference type="PANTHER" id="PTHR30408:SF13">
    <property type="entry name" value="TYPE I RESTRICTION ENZYME HINDI SPECIFICITY SUBUNIT"/>
    <property type="match status" value="1"/>
</dbReference>
<proteinExistence type="inferred from homology"/>
<dbReference type="PANTHER" id="PTHR30408">
    <property type="entry name" value="TYPE-1 RESTRICTION ENZYME ECOKI SPECIFICITY PROTEIN"/>
    <property type="match status" value="1"/>
</dbReference>